<dbReference type="InterPro" id="IPR020568">
    <property type="entry name" value="Ribosomal_Su5_D2-typ_SF"/>
</dbReference>
<gene>
    <name evidence="7" type="primary">RRP46</name>
    <name evidence="7" type="ORF">C6P45_005425</name>
</gene>
<dbReference type="SUPFAM" id="SSF55666">
    <property type="entry name" value="Ribonuclease PH domain 2-like"/>
    <property type="match status" value="1"/>
</dbReference>
<evidence type="ECO:0000256" key="5">
    <source>
        <dbReference type="ARBA" id="ARBA00023242"/>
    </source>
</evidence>
<comment type="caution">
    <text evidence="7">The sequence shown here is derived from an EMBL/GenBank/DDBJ whole genome shotgun (WGS) entry which is preliminary data.</text>
</comment>
<comment type="similarity">
    <text evidence="2">Belongs to the RNase PH family.</text>
</comment>
<dbReference type="PANTHER" id="PTHR11953">
    <property type="entry name" value="EXOSOME COMPLEX COMPONENT"/>
    <property type="match status" value="1"/>
</dbReference>
<evidence type="ECO:0000313" key="8">
    <source>
        <dbReference type="Proteomes" id="UP000750334"/>
    </source>
</evidence>
<dbReference type="OrthoDB" id="27298at2759"/>
<evidence type="ECO:0000256" key="1">
    <source>
        <dbReference type="ARBA" id="ARBA00004123"/>
    </source>
</evidence>
<reference evidence="7 8" key="1">
    <citation type="submission" date="2020-11" db="EMBL/GenBank/DDBJ databases">
        <title>Kefir isolates.</title>
        <authorList>
            <person name="Marcisauskas S."/>
            <person name="Kim Y."/>
            <person name="Blasche S."/>
        </authorList>
    </citation>
    <scope>NUCLEOTIDE SEQUENCE [LARGE SCALE GENOMIC DNA]</scope>
    <source>
        <strain evidence="7 8">OG2</strain>
    </source>
</reference>
<dbReference type="GO" id="GO:0005730">
    <property type="term" value="C:nucleolus"/>
    <property type="evidence" value="ECO:0007669"/>
    <property type="project" value="UniProtKB-SubCell"/>
</dbReference>
<comment type="subcellular location">
    <subcellularLocation>
        <location evidence="1">Nucleus</location>
    </subcellularLocation>
</comment>
<keyword evidence="4" id="KW-0271">Exosome</keyword>
<accession>A0A9P7BAY1</accession>
<dbReference type="Proteomes" id="UP000750334">
    <property type="component" value="Unassembled WGS sequence"/>
</dbReference>
<dbReference type="GO" id="GO:0000177">
    <property type="term" value="C:cytoplasmic exosome (RNase complex)"/>
    <property type="evidence" value="ECO:0007669"/>
    <property type="project" value="UniProtKB-ARBA"/>
</dbReference>
<dbReference type="InterPro" id="IPR036345">
    <property type="entry name" value="ExoRNase_PH_dom2_sf"/>
</dbReference>
<dbReference type="GO" id="GO:0034475">
    <property type="term" value="P:U4 snRNA 3'-end processing"/>
    <property type="evidence" value="ECO:0007669"/>
    <property type="project" value="TreeGrafter"/>
</dbReference>
<dbReference type="GO" id="GO:0003723">
    <property type="term" value="F:RNA binding"/>
    <property type="evidence" value="ECO:0007669"/>
    <property type="project" value="TreeGrafter"/>
</dbReference>
<dbReference type="SUPFAM" id="SSF54211">
    <property type="entry name" value="Ribosomal protein S5 domain 2-like"/>
    <property type="match status" value="1"/>
</dbReference>
<evidence type="ECO:0000313" key="7">
    <source>
        <dbReference type="EMBL" id="KAG0667749.1"/>
    </source>
</evidence>
<dbReference type="GO" id="GO:0000467">
    <property type="term" value="P:exonucleolytic trimming to generate mature 3'-end of 5.8S rRNA from tricistronic rRNA transcript (SSU-rRNA, 5.8S rRNA, LSU-rRNA)"/>
    <property type="evidence" value="ECO:0007669"/>
    <property type="project" value="UniProtKB-ARBA"/>
</dbReference>
<feature type="domain" description="Exoribonuclease phosphorolytic" evidence="6">
    <location>
        <begin position="1"/>
        <end position="124"/>
    </location>
</feature>
<dbReference type="Gene3D" id="3.30.230.70">
    <property type="entry name" value="GHMP Kinase, N-terminal domain"/>
    <property type="match status" value="1"/>
</dbReference>
<dbReference type="Pfam" id="PF01138">
    <property type="entry name" value="RNase_PH"/>
    <property type="match status" value="1"/>
</dbReference>
<evidence type="ECO:0000256" key="3">
    <source>
        <dbReference type="ARBA" id="ARBA00022552"/>
    </source>
</evidence>
<dbReference type="GO" id="GO:0071051">
    <property type="term" value="P:poly(A)-dependent snoRNA 3'-end processing"/>
    <property type="evidence" value="ECO:0007669"/>
    <property type="project" value="TreeGrafter"/>
</dbReference>
<sequence>MNVQTGYLQNVDGSCLYSLNSTKVISSVTGPIEPKPRQELPTQLAIEINLRPATGVPTTREITLQDKIRTVITPILASYKFPRQLCQITLQLLQSGETESLFNQLELAACINSTVFALVDSGVPLKNLAIATTIVIDSNNNIIHENITDDILKNNKSVHVIVYQIENNKPSNLLLMDSHGDFDEQDVLKVLEASESNVRQLNKSFREYIQSKLSN</sequence>
<keyword evidence="3" id="KW-0698">rRNA processing</keyword>
<dbReference type="InterPro" id="IPR027408">
    <property type="entry name" value="PNPase/RNase_PH_dom_sf"/>
</dbReference>
<dbReference type="PANTHER" id="PTHR11953:SF1">
    <property type="entry name" value="EXOSOME COMPLEX COMPONENT RRP46"/>
    <property type="match status" value="1"/>
</dbReference>
<dbReference type="GO" id="GO:0071028">
    <property type="term" value="P:nuclear mRNA surveillance"/>
    <property type="evidence" value="ECO:0007669"/>
    <property type="project" value="TreeGrafter"/>
</dbReference>
<keyword evidence="5" id="KW-0539">Nucleus</keyword>
<dbReference type="CDD" id="cd11372">
    <property type="entry name" value="RNase_PH_RRP46"/>
    <property type="match status" value="1"/>
</dbReference>
<keyword evidence="8" id="KW-1185">Reference proteome</keyword>
<dbReference type="AlphaFoldDB" id="A0A9P7BAY1"/>
<evidence type="ECO:0000259" key="6">
    <source>
        <dbReference type="Pfam" id="PF01138"/>
    </source>
</evidence>
<dbReference type="GO" id="GO:0016075">
    <property type="term" value="P:rRNA catabolic process"/>
    <property type="evidence" value="ECO:0007669"/>
    <property type="project" value="TreeGrafter"/>
</dbReference>
<protein>
    <submittedName>
        <fullName evidence="7">Exosome non-catalytic core subunit rrp46</fullName>
    </submittedName>
</protein>
<evidence type="ECO:0000256" key="2">
    <source>
        <dbReference type="ARBA" id="ARBA00006678"/>
    </source>
</evidence>
<organism evidence="7 8">
    <name type="scientific">Maudiozyma exigua</name>
    <name type="common">Yeast</name>
    <name type="synonym">Kazachstania exigua</name>
    <dbReference type="NCBI Taxonomy" id="34358"/>
    <lineage>
        <taxon>Eukaryota</taxon>
        <taxon>Fungi</taxon>
        <taxon>Dikarya</taxon>
        <taxon>Ascomycota</taxon>
        <taxon>Saccharomycotina</taxon>
        <taxon>Saccharomycetes</taxon>
        <taxon>Saccharomycetales</taxon>
        <taxon>Saccharomycetaceae</taxon>
        <taxon>Maudiozyma</taxon>
    </lineage>
</organism>
<dbReference type="EMBL" id="PUHR01000094">
    <property type="protein sequence ID" value="KAG0667749.1"/>
    <property type="molecule type" value="Genomic_DNA"/>
</dbReference>
<name>A0A9P7BAY1_MAUEX</name>
<dbReference type="InterPro" id="IPR050080">
    <property type="entry name" value="RNase_PH"/>
</dbReference>
<dbReference type="InterPro" id="IPR001247">
    <property type="entry name" value="ExoRNase_PH_dom1"/>
</dbReference>
<dbReference type="GO" id="GO:0000176">
    <property type="term" value="C:nuclear exosome (RNase complex)"/>
    <property type="evidence" value="ECO:0007669"/>
    <property type="project" value="TreeGrafter"/>
</dbReference>
<proteinExistence type="inferred from homology"/>
<evidence type="ECO:0000256" key="4">
    <source>
        <dbReference type="ARBA" id="ARBA00022835"/>
    </source>
</evidence>
<dbReference type="GO" id="GO:0071038">
    <property type="term" value="P:TRAMP-dependent tRNA surveillance pathway"/>
    <property type="evidence" value="ECO:0007669"/>
    <property type="project" value="UniProtKB-ARBA"/>
</dbReference>